<evidence type="ECO:0000256" key="6">
    <source>
        <dbReference type="RuleBase" id="RU363042"/>
    </source>
</evidence>
<keyword evidence="4 6" id="KW-1133">Transmembrane helix</keyword>
<comment type="catalytic activity">
    <reaction evidence="6">
        <text>L-lysyl-tRNA(Lys) + a 1,2-diacyl-sn-glycero-3-phospho-(1'-sn-glycerol) = a 1,2-diacyl-sn-glycero-3-phospho-1'-(3'-O-L-lysyl)-sn-glycerol + tRNA(Lys)</text>
        <dbReference type="Rhea" id="RHEA:10668"/>
        <dbReference type="Rhea" id="RHEA-COMP:9696"/>
        <dbReference type="Rhea" id="RHEA-COMP:9697"/>
        <dbReference type="ChEBI" id="CHEBI:64716"/>
        <dbReference type="ChEBI" id="CHEBI:75792"/>
        <dbReference type="ChEBI" id="CHEBI:78442"/>
        <dbReference type="ChEBI" id="CHEBI:78529"/>
        <dbReference type="EC" id="2.3.2.3"/>
    </reaction>
</comment>
<comment type="subcellular location">
    <subcellularLocation>
        <location evidence="1 6">Cell membrane</location>
        <topology evidence="1 6">Multi-pass membrane protein</topology>
    </subcellularLocation>
</comment>
<dbReference type="Pfam" id="PF03706">
    <property type="entry name" value="LPG_synthase_TM"/>
    <property type="match status" value="1"/>
</dbReference>
<reference evidence="7 8" key="1">
    <citation type="submission" date="2022-12" db="EMBL/GenBank/DDBJ databases">
        <title>Draft genome sequence of Paenibacillus sp. dW9.</title>
        <authorList>
            <person name="Choi E.-W."/>
            <person name="Kim D.-U."/>
        </authorList>
    </citation>
    <scope>NUCLEOTIDE SEQUENCE [LARGE SCALE GENOMIC DNA]</scope>
    <source>
        <strain evidence="8">dW9</strain>
    </source>
</reference>
<dbReference type="RefSeq" id="WP_269881009.1">
    <property type="nucleotide sequence ID" value="NZ_JAQAGZ010000005.1"/>
</dbReference>
<evidence type="ECO:0000313" key="8">
    <source>
        <dbReference type="Proteomes" id="UP001527882"/>
    </source>
</evidence>
<keyword evidence="2" id="KW-1003">Cell membrane</keyword>
<feature type="transmembrane region" description="Helical" evidence="6">
    <location>
        <begin position="147"/>
        <end position="168"/>
    </location>
</feature>
<dbReference type="Proteomes" id="UP001527882">
    <property type="component" value="Unassembled WGS sequence"/>
</dbReference>
<evidence type="ECO:0000256" key="1">
    <source>
        <dbReference type="ARBA" id="ARBA00004651"/>
    </source>
</evidence>
<dbReference type="EC" id="2.3.2.3" evidence="6"/>
<keyword evidence="8" id="KW-1185">Reference proteome</keyword>
<feature type="transmembrane region" description="Helical" evidence="6">
    <location>
        <begin position="121"/>
        <end position="141"/>
    </location>
</feature>
<feature type="transmembrane region" description="Helical" evidence="6">
    <location>
        <begin position="287"/>
        <end position="310"/>
    </location>
</feature>
<comment type="function">
    <text evidence="6">Catalyzes the transfer of a lysyl group from L-lysyl-tRNA(Lys) to membrane-bound phosphatidylglycerol (PG), which produces lysylphosphatidylglycerol (LPG), a major component of the bacterial membrane with a positive net charge. LPG synthesis contributes to bacterial virulence as it is involved in the resistance mechanism against cationic antimicrobial peptides (CAMP) produces by the host's immune system (defensins, cathelicidins) and by the competing microorganisms.</text>
</comment>
<dbReference type="PANTHER" id="PTHR39087:SF2">
    <property type="entry name" value="UPF0104 MEMBRANE PROTEIN MJ1595"/>
    <property type="match status" value="1"/>
</dbReference>
<dbReference type="EMBL" id="JAQAGZ010000005">
    <property type="protein sequence ID" value="MCZ8512558.1"/>
    <property type="molecule type" value="Genomic_DNA"/>
</dbReference>
<proteinExistence type="inferred from homology"/>
<accession>A0ABT4Q6R9</accession>
<feature type="transmembrane region" description="Helical" evidence="6">
    <location>
        <begin position="6"/>
        <end position="24"/>
    </location>
</feature>
<evidence type="ECO:0000256" key="2">
    <source>
        <dbReference type="ARBA" id="ARBA00022475"/>
    </source>
</evidence>
<feature type="transmembrane region" description="Helical" evidence="6">
    <location>
        <begin position="238"/>
        <end position="256"/>
    </location>
</feature>
<evidence type="ECO:0000256" key="3">
    <source>
        <dbReference type="ARBA" id="ARBA00022692"/>
    </source>
</evidence>
<keyword evidence="5 6" id="KW-0472">Membrane</keyword>
<evidence type="ECO:0000313" key="7">
    <source>
        <dbReference type="EMBL" id="MCZ8512558.1"/>
    </source>
</evidence>
<comment type="caution">
    <text evidence="7">The sequence shown here is derived from an EMBL/GenBank/DDBJ whole genome shotgun (WGS) entry which is preliminary data.</text>
</comment>
<feature type="transmembrane region" description="Helical" evidence="6">
    <location>
        <begin position="36"/>
        <end position="54"/>
    </location>
</feature>
<evidence type="ECO:0000256" key="5">
    <source>
        <dbReference type="ARBA" id="ARBA00023136"/>
    </source>
</evidence>
<dbReference type="PANTHER" id="PTHR39087">
    <property type="entry name" value="UPF0104 MEMBRANE PROTEIN MJ1595"/>
    <property type="match status" value="1"/>
</dbReference>
<protein>
    <recommendedName>
        <fullName evidence="6">Phosphatidylglycerol lysyltransferase</fullName>
        <ecNumber evidence="6">2.3.2.3</ecNumber>
    </recommendedName>
    <alternativeName>
        <fullName evidence="6">Lysylphosphatidylglycerol synthase</fullName>
    </alternativeName>
</protein>
<sequence length="331" mass="37716">MKKIQLFVGILVSIILVYFVVKGINFVDVWKVIISLNYLILIPAVIIQILSYWVRSMRWAIILKNIKKVRVNNLFPVICISYMANNLLPLRIGEFVRAYLMGKKEKISATAVFSTVILERIYDGITLLLFLGVTAIVYPFPNWVKQIGLVTTLFFFCALGFIFCLVLFKERTIAFINLFTKYLPSNYNKSIKGIIEKFIDGFDIIKNKKNFVPIAVYSIVIWSMEACLFYALAKAFDFNGAIYLAFFTLVVVNLGIMIPSSPGYVGTFEYFITKALSVFGITKEISLSYALVLRVFQYLPITIIGFLFLLKEGISITQLTKMSEVENGREA</sequence>
<feature type="transmembrane region" description="Helical" evidence="6">
    <location>
        <begin position="74"/>
        <end position="100"/>
    </location>
</feature>
<dbReference type="InterPro" id="IPR022791">
    <property type="entry name" value="L-PG_synthase/AglD"/>
</dbReference>
<name>A0ABT4Q6R9_9BACL</name>
<evidence type="ECO:0000256" key="4">
    <source>
        <dbReference type="ARBA" id="ARBA00022989"/>
    </source>
</evidence>
<keyword evidence="6" id="KW-0808">Transferase</keyword>
<comment type="similarity">
    <text evidence="6">Belongs to the LPG synthase family.</text>
</comment>
<keyword evidence="3 6" id="KW-0812">Transmembrane</keyword>
<keyword evidence="6" id="KW-0443">Lipid metabolism</keyword>
<gene>
    <name evidence="6" type="primary">mprF</name>
    <name evidence="7" type="ORF">O9H85_09040</name>
</gene>
<feature type="transmembrane region" description="Helical" evidence="6">
    <location>
        <begin position="211"/>
        <end position="232"/>
    </location>
</feature>
<keyword evidence="6" id="KW-0046">Antibiotic resistance</keyword>
<dbReference type="NCBIfam" id="TIGR00374">
    <property type="entry name" value="flippase-like domain"/>
    <property type="match status" value="1"/>
</dbReference>
<organism evidence="7 8">
    <name type="scientific">Paenibacillus gyeongsangnamensis</name>
    <dbReference type="NCBI Taxonomy" id="3388067"/>
    <lineage>
        <taxon>Bacteria</taxon>
        <taxon>Bacillati</taxon>
        <taxon>Bacillota</taxon>
        <taxon>Bacilli</taxon>
        <taxon>Bacillales</taxon>
        <taxon>Paenibacillaceae</taxon>
        <taxon>Paenibacillus</taxon>
    </lineage>
</organism>